<evidence type="ECO:0000256" key="1">
    <source>
        <dbReference type="SAM" id="MobiDB-lite"/>
    </source>
</evidence>
<dbReference type="AlphaFoldDB" id="A0A2I0UGT6"/>
<dbReference type="EMBL" id="KZ505771">
    <property type="protein sequence ID" value="PKU45248.1"/>
    <property type="molecule type" value="Genomic_DNA"/>
</dbReference>
<feature type="compositionally biased region" description="Polar residues" evidence="1">
    <location>
        <begin position="1"/>
        <end position="12"/>
    </location>
</feature>
<accession>A0A2I0UGT6</accession>
<dbReference type="Proteomes" id="UP000233556">
    <property type="component" value="Unassembled WGS sequence"/>
</dbReference>
<feature type="region of interest" description="Disordered" evidence="1">
    <location>
        <begin position="1"/>
        <end position="24"/>
    </location>
</feature>
<evidence type="ECO:0000313" key="3">
    <source>
        <dbReference type="Proteomes" id="UP000233556"/>
    </source>
</evidence>
<reference evidence="3" key="2">
    <citation type="submission" date="2017-12" db="EMBL/GenBank/DDBJ databases">
        <title>Genome sequence of the Bar-tailed Godwit (Limosa lapponica baueri).</title>
        <authorList>
            <person name="Lima N.C.B."/>
            <person name="Parody-Merino A.M."/>
            <person name="Battley P.F."/>
            <person name="Fidler A.E."/>
            <person name="Prosdocimi F."/>
        </authorList>
    </citation>
    <scope>NUCLEOTIDE SEQUENCE [LARGE SCALE GENOMIC DNA]</scope>
</reference>
<evidence type="ECO:0000313" key="2">
    <source>
        <dbReference type="EMBL" id="PKU45248.1"/>
    </source>
</evidence>
<sequence>MHSAIPQVSSWKRQPGPEPPNRQQQRVTAIIEWFGLEETLKIIKFQPPTTTGCVQLLTPCIFLSSRLCHGCCSHQLFTAPGETSADASREAAERSLWVSQLILAQLYYPERKA</sequence>
<gene>
    <name evidence="2" type="ORF">llap_4445</name>
</gene>
<organism evidence="2 3">
    <name type="scientific">Limosa lapponica baueri</name>
    <dbReference type="NCBI Taxonomy" id="1758121"/>
    <lineage>
        <taxon>Eukaryota</taxon>
        <taxon>Metazoa</taxon>
        <taxon>Chordata</taxon>
        <taxon>Craniata</taxon>
        <taxon>Vertebrata</taxon>
        <taxon>Euteleostomi</taxon>
        <taxon>Archelosauria</taxon>
        <taxon>Archosauria</taxon>
        <taxon>Dinosauria</taxon>
        <taxon>Saurischia</taxon>
        <taxon>Theropoda</taxon>
        <taxon>Coelurosauria</taxon>
        <taxon>Aves</taxon>
        <taxon>Neognathae</taxon>
        <taxon>Neoaves</taxon>
        <taxon>Charadriiformes</taxon>
        <taxon>Scolopacidae</taxon>
        <taxon>Limosa</taxon>
    </lineage>
</organism>
<keyword evidence="3" id="KW-1185">Reference proteome</keyword>
<proteinExistence type="predicted"/>
<name>A0A2I0UGT6_LIMLA</name>
<protein>
    <submittedName>
        <fullName evidence="2">Uncharacterized protein</fullName>
    </submittedName>
</protein>
<reference evidence="3" key="1">
    <citation type="submission" date="2017-11" db="EMBL/GenBank/DDBJ databases">
        <authorList>
            <person name="Lima N.C."/>
            <person name="Parody-Merino A.M."/>
            <person name="Battley P.F."/>
            <person name="Fidler A.E."/>
            <person name="Prosdocimi F."/>
        </authorList>
    </citation>
    <scope>NUCLEOTIDE SEQUENCE [LARGE SCALE GENOMIC DNA]</scope>
</reference>